<evidence type="ECO:0000256" key="3">
    <source>
        <dbReference type="ARBA" id="ARBA00022525"/>
    </source>
</evidence>
<dbReference type="Proteomes" id="UP000789390">
    <property type="component" value="Unassembled WGS sequence"/>
</dbReference>
<comment type="similarity">
    <text evidence="2 7">Belongs to the PDGF/VEGF growth factor family.</text>
</comment>
<accession>A0A8J2S4X5</accession>
<evidence type="ECO:0000313" key="10">
    <source>
        <dbReference type="EMBL" id="CAH0109518.1"/>
    </source>
</evidence>
<dbReference type="GO" id="GO:0005615">
    <property type="term" value="C:extracellular space"/>
    <property type="evidence" value="ECO:0007669"/>
    <property type="project" value="TreeGrafter"/>
</dbReference>
<evidence type="ECO:0000256" key="4">
    <source>
        <dbReference type="ARBA" id="ARBA00022729"/>
    </source>
</evidence>
<dbReference type="GO" id="GO:0008284">
    <property type="term" value="P:positive regulation of cell population proliferation"/>
    <property type="evidence" value="ECO:0007669"/>
    <property type="project" value="TreeGrafter"/>
</dbReference>
<dbReference type="EMBL" id="CAKKLH010000292">
    <property type="protein sequence ID" value="CAH0109518.1"/>
    <property type="molecule type" value="Genomic_DNA"/>
</dbReference>
<dbReference type="InterPro" id="IPR000072">
    <property type="entry name" value="PDGF/VEGF_dom"/>
</dbReference>
<organism evidence="10 11">
    <name type="scientific">Daphnia galeata</name>
    <dbReference type="NCBI Taxonomy" id="27404"/>
    <lineage>
        <taxon>Eukaryota</taxon>
        <taxon>Metazoa</taxon>
        <taxon>Ecdysozoa</taxon>
        <taxon>Arthropoda</taxon>
        <taxon>Crustacea</taxon>
        <taxon>Branchiopoda</taxon>
        <taxon>Diplostraca</taxon>
        <taxon>Cladocera</taxon>
        <taxon>Anomopoda</taxon>
        <taxon>Daphniidae</taxon>
        <taxon>Daphnia</taxon>
    </lineage>
</organism>
<dbReference type="PANTHER" id="PTHR11633">
    <property type="entry name" value="PLATELET-DERIVED GROWTH FACTOR"/>
    <property type="match status" value="1"/>
</dbReference>
<keyword evidence="6" id="KW-0497">Mitogen</keyword>
<feature type="chain" id="PRO_5035221735" description="Platelet-derived growth factor (PDGF) family profile domain-containing protein" evidence="8">
    <location>
        <begin position="23"/>
        <end position="353"/>
    </location>
</feature>
<keyword evidence="11" id="KW-1185">Reference proteome</keyword>
<evidence type="ECO:0000256" key="8">
    <source>
        <dbReference type="SAM" id="SignalP"/>
    </source>
</evidence>
<comment type="caution">
    <text evidence="10">The sequence shown here is derived from an EMBL/GenBank/DDBJ whole genome shotgun (WGS) entry which is preliminary data.</text>
</comment>
<feature type="domain" description="Platelet-derived growth factor (PDGF) family profile" evidence="9">
    <location>
        <begin position="170"/>
        <end position="268"/>
    </location>
</feature>
<dbReference type="InterPro" id="IPR029034">
    <property type="entry name" value="Cystine-knot_cytokine"/>
</dbReference>
<dbReference type="Pfam" id="PF03128">
    <property type="entry name" value="CXCXC"/>
    <property type="match status" value="1"/>
</dbReference>
<name>A0A8J2S4X5_9CRUS</name>
<gene>
    <name evidence="10" type="ORF">DGAL_LOCUS12996</name>
</gene>
<keyword evidence="4 8" id="KW-0732">Signal</keyword>
<dbReference type="SUPFAM" id="SSF57501">
    <property type="entry name" value="Cystine-knot cytokines"/>
    <property type="match status" value="1"/>
</dbReference>
<evidence type="ECO:0000256" key="1">
    <source>
        <dbReference type="ARBA" id="ARBA00004613"/>
    </source>
</evidence>
<dbReference type="PROSITE" id="PS50278">
    <property type="entry name" value="PDGF_2"/>
    <property type="match status" value="1"/>
</dbReference>
<dbReference type="GO" id="GO:0070851">
    <property type="term" value="F:growth factor receptor binding"/>
    <property type="evidence" value="ECO:0007669"/>
    <property type="project" value="TreeGrafter"/>
</dbReference>
<evidence type="ECO:0000313" key="11">
    <source>
        <dbReference type="Proteomes" id="UP000789390"/>
    </source>
</evidence>
<evidence type="ECO:0000259" key="9">
    <source>
        <dbReference type="PROSITE" id="PS50278"/>
    </source>
</evidence>
<evidence type="ECO:0000256" key="5">
    <source>
        <dbReference type="ARBA" id="ARBA00023030"/>
    </source>
</evidence>
<dbReference type="SMART" id="SM00141">
    <property type="entry name" value="PDGF"/>
    <property type="match status" value="1"/>
</dbReference>
<dbReference type="OrthoDB" id="6346729at2759"/>
<dbReference type="GO" id="GO:0016020">
    <property type="term" value="C:membrane"/>
    <property type="evidence" value="ECO:0007669"/>
    <property type="project" value="InterPro"/>
</dbReference>
<dbReference type="AlphaFoldDB" id="A0A8J2S4X5"/>
<feature type="signal peptide" evidence="8">
    <location>
        <begin position="1"/>
        <end position="22"/>
    </location>
</feature>
<protein>
    <recommendedName>
        <fullName evidence="9">Platelet-derived growth factor (PDGF) family profile domain-containing protein</fullName>
    </recommendedName>
</protein>
<keyword evidence="5 7" id="KW-0339">Growth factor</keyword>
<sequence length="353" mass="39877">MEHSKVIAFLLVTMHWMCNIESSRVGRHTTIERHSDVDLEFQNRLSNVRSLEALLLETIRVGGSEICSSPFAQTVMRGNWRQETPDLDERRDNFELRKTCSEMVKGIPANGKALPYPEDGINLSRNIDQDLTFTLLQPPTTNVAVPLRMSRLGPQPKAAPPKQEQPTNPEVLQKANEIIKDRSADCKPRKIPVEIPKEPNVSWLPTCALVERCGGCCKHERLQCVPVPEDITMMKKKVIAVNNKGVYVNVTHVSIEKHNKCRCQCKVKASDCNALQNYDKDNCRCVCKQSGSKPGSKPKPQLCNSPLYWDERSCKCRCPQTDVECSTGSFFSSEQCRCVTASEIIEEEKTKRM</sequence>
<dbReference type="InterPro" id="IPR004153">
    <property type="entry name" value="CXCXC_repeat"/>
</dbReference>
<evidence type="ECO:0000256" key="7">
    <source>
        <dbReference type="RuleBase" id="RU003818"/>
    </source>
</evidence>
<keyword evidence="3" id="KW-0964">Secreted</keyword>
<dbReference type="PANTHER" id="PTHR11633:SF1">
    <property type="entry name" value="LD28763P"/>
    <property type="match status" value="1"/>
</dbReference>
<evidence type="ECO:0000256" key="2">
    <source>
        <dbReference type="ARBA" id="ARBA00006686"/>
    </source>
</evidence>
<reference evidence="10" key="1">
    <citation type="submission" date="2021-11" db="EMBL/GenBank/DDBJ databases">
        <authorList>
            <person name="Schell T."/>
        </authorList>
    </citation>
    <scope>NUCLEOTIDE SEQUENCE</scope>
    <source>
        <strain evidence="10">M5</strain>
    </source>
</reference>
<dbReference type="GO" id="GO:0051781">
    <property type="term" value="P:positive regulation of cell division"/>
    <property type="evidence" value="ECO:0007669"/>
    <property type="project" value="UniProtKB-KW"/>
</dbReference>
<dbReference type="Gene3D" id="2.10.90.10">
    <property type="entry name" value="Cystine-knot cytokines"/>
    <property type="match status" value="1"/>
</dbReference>
<dbReference type="GO" id="GO:0008083">
    <property type="term" value="F:growth factor activity"/>
    <property type="evidence" value="ECO:0007669"/>
    <property type="project" value="UniProtKB-KW"/>
</dbReference>
<comment type="subcellular location">
    <subcellularLocation>
        <location evidence="1">Secreted</location>
    </subcellularLocation>
</comment>
<dbReference type="FunFam" id="2.10.90.10:FF:000106">
    <property type="entry name" value="VEGF183 protein, putative"/>
    <property type="match status" value="1"/>
</dbReference>
<dbReference type="Pfam" id="PF00341">
    <property type="entry name" value="PDGF"/>
    <property type="match status" value="1"/>
</dbReference>
<proteinExistence type="inferred from homology"/>
<evidence type="ECO:0000256" key="6">
    <source>
        <dbReference type="ARBA" id="ARBA00023246"/>
    </source>
</evidence>